<dbReference type="Pfam" id="PF00033">
    <property type="entry name" value="Cytochrome_B"/>
    <property type="match status" value="1"/>
</dbReference>
<evidence type="ECO:0000256" key="12">
    <source>
        <dbReference type="ARBA" id="ARBA00023004"/>
    </source>
</evidence>
<protein>
    <recommendedName>
        <fullName evidence="3 16">Cytochrome b</fullName>
    </recommendedName>
</protein>
<evidence type="ECO:0000259" key="17">
    <source>
        <dbReference type="PROSITE" id="PS51002"/>
    </source>
</evidence>
<comment type="similarity">
    <text evidence="16">Belongs to the cytochrome b family.</text>
</comment>
<accession>A0A140E9N1</accession>
<dbReference type="InterPro" id="IPR036150">
    <property type="entry name" value="Cyt_b/b6_C_sf"/>
</dbReference>
<dbReference type="GO" id="GO:0008121">
    <property type="term" value="F:quinol-cytochrome-c reductase activity"/>
    <property type="evidence" value="ECO:0007669"/>
    <property type="project" value="TreeGrafter"/>
</dbReference>
<evidence type="ECO:0000256" key="8">
    <source>
        <dbReference type="ARBA" id="ARBA00022723"/>
    </source>
</evidence>
<evidence type="ECO:0000256" key="3">
    <source>
        <dbReference type="ARBA" id="ARBA00013531"/>
    </source>
</evidence>
<keyword evidence="5 16" id="KW-0349">Heme</keyword>
<dbReference type="GO" id="GO:0016491">
    <property type="term" value="F:oxidoreductase activity"/>
    <property type="evidence" value="ECO:0007669"/>
    <property type="project" value="UniProtKB-UniRule"/>
</dbReference>
<keyword evidence="13" id="KW-0830">Ubiquinone</keyword>
<dbReference type="InterPro" id="IPR005797">
    <property type="entry name" value="Cyt_b/b6_N"/>
</dbReference>
<evidence type="ECO:0000256" key="10">
    <source>
        <dbReference type="ARBA" id="ARBA00022982"/>
    </source>
</evidence>
<evidence type="ECO:0000256" key="16">
    <source>
        <dbReference type="RuleBase" id="RU362117"/>
    </source>
</evidence>
<feature type="transmembrane region" description="Helical" evidence="16">
    <location>
        <begin position="109"/>
        <end position="131"/>
    </location>
</feature>
<evidence type="ECO:0000256" key="4">
    <source>
        <dbReference type="ARBA" id="ARBA00022448"/>
    </source>
</evidence>
<dbReference type="InterPro" id="IPR016174">
    <property type="entry name" value="Di-haem_cyt_TM"/>
</dbReference>
<keyword evidence="7 16" id="KW-0812">Transmembrane</keyword>
<evidence type="ECO:0000256" key="5">
    <source>
        <dbReference type="ARBA" id="ARBA00022617"/>
    </source>
</evidence>
<evidence type="ECO:0000313" key="19">
    <source>
        <dbReference type="EMBL" id="AMK97082.1"/>
    </source>
</evidence>
<evidence type="ECO:0000256" key="11">
    <source>
        <dbReference type="ARBA" id="ARBA00022989"/>
    </source>
</evidence>
<dbReference type="GeneID" id="27111619"/>
<dbReference type="AlphaFoldDB" id="A0A140E9N1"/>
<dbReference type="GO" id="GO:0005743">
    <property type="term" value="C:mitochondrial inner membrane"/>
    <property type="evidence" value="ECO:0007669"/>
    <property type="project" value="UniProtKB-SubCell"/>
</dbReference>
<keyword evidence="14 16" id="KW-0496">Mitochondrion</keyword>
<dbReference type="PANTHER" id="PTHR19271:SF16">
    <property type="entry name" value="CYTOCHROME B"/>
    <property type="match status" value="1"/>
</dbReference>
<dbReference type="GO" id="GO:0006122">
    <property type="term" value="P:mitochondrial electron transport, ubiquinol to cytochrome c"/>
    <property type="evidence" value="ECO:0007669"/>
    <property type="project" value="TreeGrafter"/>
</dbReference>
<dbReference type="RefSeq" id="YP_009241149.1">
    <property type="nucleotide sequence ID" value="NC_029767.1"/>
</dbReference>
<evidence type="ECO:0000256" key="9">
    <source>
        <dbReference type="ARBA" id="ARBA00022792"/>
    </source>
</evidence>
<dbReference type="SUPFAM" id="SSF81648">
    <property type="entry name" value="a domain/subunit of cytochrome bc1 complex (Ubiquinol-cytochrome c reductase)"/>
    <property type="match status" value="1"/>
</dbReference>
<comment type="subcellular location">
    <subcellularLocation>
        <location evidence="2">Mitochondrion inner membrane</location>
        <topology evidence="2">Multi-pass membrane protein</topology>
    </subcellularLocation>
</comment>
<feature type="transmembrane region" description="Helical" evidence="16">
    <location>
        <begin position="348"/>
        <end position="368"/>
    </location>
</feature>
<dbReference type="EMBL" id="KT447549">
    <property type="protein sequence ID" value="AMK97082.1"/>
    <property type="molecule type" value="Genomic_DNA"/>
</dbReference>
<dbReference type="GO" id="GO:0046872">
    <property type="term" value="F:metal ion binding"/>
    <property type="evidence" value="ECO:0007669"/>
    <property type="project" value="UniProtKB-UniRule"/>
</dbReference>
<keyword evidence="15 16" id="KW-0472">Membrane</keyword>
<feature type="domain" description="Cytochrome b/b6 C-terminal region profile" evidence="18">
    <location>
        <begin position="208"/>
        <end position="369"/>
    </location>
</feature>
<feature type="transmembrane region" description="Helical" evidence="16">
    <location>
        <begin position="227"/>
        <end position="248"/>
    </location>
</feature>
<dbReference type="PANTHER" id="PTHR19271">
    <property type="entry name" value="CYTOCHROME B"/>
    <property type="match status" value="1"/>
</dbReference>
<dbReference type="PROSITE" id="PS51003">
    <property type="entry name" value="CYTB_CTER"/>
    <property type="match status" value="1"/>
</dbReference>
<evidence type="ECO:0000259" key="18">
    <source>
        <dbReference type="PROSITE" id="PS51003"/>
    </source>
</evidence>
<keyword evidence="12 16" id="KW-0408">Iron</keyword>
<dbReference type="InterPro" id="IPR027387">
    <property type="entry name" value="Cytb/b6-like_sf"/>
</dbReference>
<dbReference type="PROSITE" id="PS51002">
    <property type="entry name" value="CYTB_NTER"/>
    <property type="match status" value="1"/>
</dbReference>
<gene>
    <name evidence="19" type="primary">CYTB</name>
</gene>
<name>A0A140E9N1_9BILA</name>
<keyword evidence="8 16" id="KW-0479">Metal-binding</keyword>
<keyword evidence="10 16" id="KW-0249">Electron transport</keyword>
<feature type="transmembrane region" description="Helical" evidence="16">
    <location>
        <begin position="318"/>
        <end position="336"/>
    </location>
</feature>
<comment type="function">
    <text evidence="1 16">Component of the ubiquinol-cytochrome c reductase complex (complex III or cytochrome b-c1 complex) that is part of the mitochondrial respiratory chain. The b-c1 complex mediates electron transfer from ubiquinol to cytochrome c. Contributes to the generation of a proton gradient across the mitochondrial membrane that is then used for ATP synthesis.</text>
</comment>
<evidence type="ECO:0000256" key="1">
    <source>
        <dbReference type="ARBA" id="ARBA00002566"/>
    </source>
</evidence>
<dbReference type="CTD" id="4519"/>
<dbReference type="InterPro" id="IPR005798">
    <property type="entry name" value="Cyt_b/b6_C"/>
</dbReference>
<keyword evidence="9" id="KW-0999">Mitochondrion inner membrane</keyword>
<dbReference type="Pfam" id="PF00032">
    <property type="entry name" value="Cytochrom_B_C"/>
    <property type="match status" value="1"/>
</dbReference>
<organism evidence="19">
    <name type="scientific">Plagiorhynchus transversus</name>
    <dbReference type="NCBI Taxonomy" id="1795586"/>
    <lineage>
        <taxon>Eukaryota</taxon>
        <taxon>Metazoa</taxon>
        <taxon>Spiralia</taxon>
        <taxon>Lophotrochozoa</taxon>
        <taxon>Acanthocephala</taxon>
        <taxon>Palaeacanthocephala</taxon>
        <taxon>Polymorphida</taxon>
        <taxon>Plagiorhynchidae</taxon>
        <taxon>Plagiorhynchus</taxon>
    </lineage>
</organism>
<feature type="transmembrane region" description="Helical" evidence="16">
    <location>
        <begin position="286"/>
        <end position="306"/>
    </location>
</feature>
<feature type="transmembrane region" description="Helical" evidence="16">
    <location>
        <begin position="27"/>
        <end position="52"/>
    </location>
</feature>
<feature type="domain" description="Cytochrome b/b6 N-terminal region profile" evidence="17">
    <location>
        <begin position="1"/>
        <end position="207"/>
    </location>
</feature>
<dbReference type="CDD" id="cd00284">
    <property type="entry name" value="Cytochrome_b_N"/>
    <property type="match status" value="1"/>
</dbReference>
<feature type="transmembrane region" description="Helical" evidence="16">
    <location>
        <begin position="72"/>
        <end position="97"/>
    </location>
</feature>
<keyword evidence="6 16" id="KW-0679">Respiratory chain</keyword>
<evidence type="ECO:0000256" key="6">
    <source>
        <dbReference type="ARBA" id="ARBA00022660"/>
    </source>
</evidence>
<sequence length="369" mass="40934">MKVNVGYLLGYLKNGLLDLPTPVSLNYLYGVGFCLGGIYLMQVVSGLILSLFYSVGPDGGFWSLVAIMQEVWMGWCVRFIHSAGVSVFFFCVYLHVFRGVLYGGFLKKGVWVSGVLVLFMLMGVSFMGYVLPWGSMSYWGVTVVTSMIGAIPGIGGLVVEWVWGGPTVGVNTLARFFSLHYLVSLLLSLVILYHLVELHEKGSFNPLGVSSEMDKVVFHTDFSVKDIWGAMGVLLMYGVLVFEHPYALMDSANFEEVSLSSTPSHIKPEWYFLFAYSILRSVESKLGGVVLMAGSILGLLVLLASSSEGVSRFVGLKYWKSVSVVWGMSFIMLILLGSREVEYPYVELGKYFTCIYFLSLSSLVWLSWL</sequence>
<dbReference type="Gene3D" id="1.20.810.10">
    <property type="entry name" value="Cytochrome Bc1 Complex, Chain C"/>
    <property type="match status" value="1"/>
</dbReference>
<reference evidence="19" key="1">
    <citation type="journal article" date="2016" name="Zool. Scr.">
        <title>Mitogenomic phylogeny of Acanthocephala reveals novel Class relationships.</title>
        <authorList>
            <person name="Gazi M."/>
            <person name="Kim J."/>
            <person name="Garcia-Varela M."/>
            <person name="Park C."/>
            <person name="Littlewood D.J."/>
            <person name="Park J.-K."/>
        </authorList>
    </citation>
    <scope>NUCLEOTIDE SEQUENCE</scope>
</reference>
<comment type="cofactor">
    <cofactor evidence="16">
        <name>heme b</name>
        <dbReference type="ChEBI" id="CHEBI:60344"/>
    </cofactor>
    <text evidence="16">Binds 2 heme groups non-covalently.</text>
</comment>
<proteinExistence type="inferred from homology"/>
<evidence type="ECO:0000256" key="13">
    <source>
        <dbReference type="ARBA" id="ARBA00023075"/>
    </source>
</evidence>
<keyword evidence="11 16" id="KW-1133">Transmembrane helix</keyword>
<evidence type="ECO:0000256" key="15">
    <source>
        <dbReference type="ARBA" id="ARBA00023136"/>
    </source>
</evidence>
<feature type="transmembrane region" description="Helical" evidence="16">
    <location>
        <begin position="176"/>
        <end position="196"/>
    </location>
</feature>
<feature type="transmembrane region" description="Helical" evidence="16">
    <location>
        <begin position="137"/>
        <end position="164"/>
    </location>
</feature>
<dbReference type="SUPFAM" id="SSF81342">
    <property type="entry name" value="Transmembrane di-heme cytochromes"/>
    <property type="match status" value="1"/>
</dbReference>
<geneLocation type="mitochondrion" evidence="19"/>
<evidence type="ECO:0000256" key="14">
    <source>
        <dbReference type="ARBA" id="ARBA00023128"/>
    </source>
</evidence>
<evidence type="ECO:0000256" key="7">
    <source>
        <dbReference type="ARBA" id="ARBA00022692"/>
    </source>
</evidence>
<keyword evidence="4 16" id="KW-0813">Transport</keyword>
<dbReference type="InterPro" id="IPR048259">
    <property type="entry name" value="Cytochrome_b_N_euk/bac"/>
</dbReference>
<evidence type="ECO:0000256" key="2">
    <source>
        <dbReference type="ARBA" id="ARBA00004448"/>
    </source>
</evidence>